<organism evidence="1">
    <name type="scientific">Anguilla anguilla</name>
    <name type="common">European freshwater eel</name>
    <name type="synonym">Muraena anguilla</name>
    <dbReference type="NCBI Taxonomy" id="7936"/>
    <lineage>
        <taxon>Eukaryota</taxon>
        <taxon>Metazoa</taxon>
        <taxon>Chordata</taxon>
        <taxon>Craniata</taxon>
        <taxon>Vertebrata</taxon>
        <taxon>Euteleostomi</taxon>
        <taxon>Actinopterygii</taxon>
        <taxon>Neopterygii</taxon>
        <taxon>Teleostei</taxon>
        <taxon>Anguilliformes</taxon>
        <taxon>Anguillidae</taxon>
        <taxon>Anguilla</taxon>
    </lineage>
</organism>
<protein>
    <submittedName>
        <fullName evidence="1">Uncharacterized protein</fullName>
    </submittedName>
</protein>
<dbReference type="AlphaFoldDB" id="A0A0E9RPD1"/>
<reference evidence="1" key="1">
    <citation type="submission" date="2014-11" db="EMBL/GenBank/DDBJ databases">
        <authorList>
            <person name="Amaro Gonzalez C."/>
        </authorList>
    </citation>
    <scope>NUCLEOTIDE SEQUENCE</scope>
</reference>
<accession>A0A0E9RPD1</accession>
<sequence>MQLTTSHGTTVKMHVENLIKTVSKIIVKK</sequence>
<name>A0A0E9RPD1_ANGAN</name>
<reference evidence="1" key="2">
    <citation type="journal article" date="2015" name="Fish Shellfish Immunol.">
        <title>Early steps in the European eel (Anguilla anguilla)-Vibrio vulnificus interaction in the gills: Role of the RtxA13 toxin.</title>
        <authorList>
            <person name="Callol A."/>
            <person name="Pajuelo D."/>
            <person name="Ebbesson L."/>
            <person name="Teles M."/>
            <person name="MacKenzie S."/>
            <person name="Amaro C."/>
        </authorList>
    </citation>
    <scope>NUCLEOTIDE SEQUENCE</scope>
</reference>
<proteinExistence type="predicted"/>
<evidence type="ECO:0000313" key="1">
    <source>
        <dbReference type="EMBL" id="JAH31021.1"/>
    </source>
</evidence>
<dbReference type="EMBL" id="GBXM01077556">
    <property type="protein sequence ID" value="JAH31021.1"/>
    <property type="molecule type" value="Transcribed_RNA"/>
</dbReference>